<dbReference type="Pfam" id="PF22667">
    <property type="entry name" value="Lon_lid"/>
    <property type="match status" value="1"/>
</dbReference>
<evidence type="ECO:0000256" key="7">
    <source>
        <dbReference type="ARBA" id="ARBA00022840"/>
    </source>
</evidence>
<protein>
    <recommendedName>
        <fullName evidence="10 11">Lon protease</fullName>
        <ecNumber evidence="10 11">3.4.21.53</ecNumber>
    </recommendedName>
    <alternativeName>
        <fullName evidence="10">ATP-dependent protease La</fullName>
    </alternativeName>
</protein>
<evidence type="ECO:0000256" key="6">
    <source>
        <dbReference type="ARBA" id="ARBA00022825"/>
    </source>
</evidence>
<dbReference type="CDD" id="cd19500">
    <property type="entry name" value="RecA-like_Lon"/>
    <property type="match status" value="1"/>
</dbReference>
<dbReference type="AlphaFoldDB" id="A0A506UQY3"/>
<evidence type="ECO:0000256" key="12">
    <source>
        <dbReference type="PIRSR" id="PIRSR001174-1"/>
    </source>
</evidence>
<dbReference type="Gene3D" id="3.40.50.300">
    <property type="entry name" value="P-loop containing nucleotide triphosphate hydrolases"/>
    <property type="match status" value="1"/>
</dbReference>
<dbReference type="GO" id="GO:0034605">
    <property type="term" value="P:cellular response to heat"/>
    <property type="evidence" value="ECO:0007669"/>
    <property type="project" value="UniProtKB-UniRule"/>
</dbReference>
<dbReference type="FunFam" id="1.20.5.5270:FF:000002">
    <property type="entry name" value="Lon protease homolog"/>
    <property type="match status" value="1"/>
</dbReference>
<evidence type="ECO:0000313" key="19">
    <source>
        <dbReference type="Proteomes" id="UP000315037"/>
    </source>
</evidence>
<dbReference type="InterPro" id="IPR020568">
    <property type="entry name" value="Ribosomal_Su5_D2-typ_SF"/>
</dbReference>
<dbReference type="Pfam" id="PF05362">
    <property type="entry name" value="Lon_C"/>
    <property type="match status" value="1"/>
</dbReference>
<dbReference type="GO" id="GO:0043565">
    <property type="term" value="F:sequence-specific DNA binding"/>
    <property type="evidence" value="ECO:0007669"/>
    <property type="project" value="UniProtKB-UniRule"/>
</dbReference>
<dbReference type="RefSeq" id="WP_165600213.1">
    <property type="nucleotide sequence ID" value="NZ_SORZ01000001.1"/>
</dbReference>
<dbReference type="Pfam" id="PF00004">
    <property type="entry name" value="AAA"/>
    <property type="match status" value="1"/>
</dbReference>
<keyword evidence="3 10" id="KW-0645">Protease</keyword>
<dbReference type="GO" id="GO:0005737">
    <property type="term" value="C:cytoplasm"/>
    <property type="evidence" value="ECO:0007669"/>
    <property type="project" value="UniProtKB-SubCell"/>
</dbReference>
<keyword evidence="4 10" id="KW-0547">Nucleotide-binding</keyword>
<dbReference type="Gene3D" id="3.30.230.10">
    <property type="match status" value="1"/>
</dbReference>
<evidence type="ECO:0000256" key="5">
    <source>
        <dbReference type="ARBA" id="ARBA00022801"/>
    </source>
</evidence>
<dbReference type="SMART" id="SM00382">
    <property type="entry name" value="AAA"/>
    <property type="match status" value="1"/>
</dbReference>
<dbReference type="PROSITE" id="PS51786">
    <property type="entry name" value="LON_PROTEOLYTIC"/>
    <property type="match status" value="1"/>
</dbReference>
<dbReference type="InterPro" id="IPR027543">
    <property type="entry name" value="Lon_bac"/>
</dbReference>
<dbReference type="InterPro" id="IPR046336">
    <property type="entry name" value="Lon_prtase_N_sf"/>
</dbReference>
<dbReference type="GO" id="GO:0005524">
    <property type="term" value="F:ATP binding"/>
    <property type="evidence" value="ECO:0007669"/>
    <property type="project" value="UniProtKB-UniRule"/>
</dbReference>
<feature type="region of interest" description="Disordered" evidence="15">
    <location>
        <begin position="1"/>
        <end position="49"/>
    </location>
</feature>
<dbReference type="InterPro" id="IPR054594">
    <property type="entry name" value="Lon_lid"/>
</dbReference>
<dbReference type="FunFam" id="3.40.50.300:FF:000021">
    <property type="entry name" value="Lon protease homolog"/>
    <property type="match status" value="1"/>
</dbReference>
<dbReference type="InterPro" id="IPR014721">
    <property type="entry name" value="Ribsml_uS5_D2-typ_fold_subgr"/>
</dbReference>
<evidence type="ECO:0000256" key="14">
    <source>
        <dbReference type="PROSITE-ProRule" id="PRU01122"/>
    </source>
</evidence>
<feature type="domain" description="Lon N-terminal" evidence="17">
    <location>
        <begin position="72"/>
        <end position="267"/>
    </location>
</feature>
<evidence type="ECO:0000256" key="3">
    <source>
        <dbReference type="ARBA" id="ARBA00022670"/>
    </source>
</evidence>
<dbReference type="PIRSF" id="PIRSF001174">
    <property type="entry name" value="Lon_proteas"/>
    <property type="match status" value="1"/>
</dbReference>
<reference evidence="18 19" key="1">
    <citation type="submission" date="2019-03" db="EMBL/GenBank/DDBJ databases">
        <title>The complete genome sequence of Neokomagataea sp. Jb2 NBRC113641.</title>
        <authorList>
            <person name="Chua K.-O."/>
            <person name="Chan K.-G."/>
            <person name="See-Too W.-S."/>
        </authorList>
    </citation>
    <scope>NUCLEOTIDE SEQUENCE [LARGE SCALE GENOMIC DNA]</scope>
    <source>
        <strain evidence="18 19">Jb2</strain>
    </source>
</reference>
<dbReference type="Pfam" id="PF02190">
    <property type="entry name" value="LON_substr_bdg"/>
    <property type="match status" value="1"/>
</dbReference>
<dbReference type="SUPFAM" id="SSF88697">
    <property type="entry name" value="PUA domain-like"/>
    <property type="match status" value="1"/>
</dbReference>
<comment type="function">
    <text evidence="10">ATP-dependent serine protease that mediates the selective degradation of mutant and abnormal proteins as well as certain short-lived regulatory proteins. Required for cellular homeostasis and for survival from DNA damage and developmental changes induced by stress. Degrades polypeptides processively to yield small peptide fragments that are 5 to 10 amino acids long. Binds to DNA in a double-stranded, site-specific manner.</text>
</comment>
<dbReference type="GO" id="GO:0004252">
    <property type="term" value="F:serine-type endopeptidase activity"/>
    <property type="evidence" value="ECO:0007669"/>
    <property type="project" value="UniProtKB-UniRule"/>
</dbReference>
<evidence type="ECO:0000256" key="2">
    <source>
        <dbReference type="ARBA" id="ARBA00022490"/>
    </source>
</evidence>
<feature type="compositionally biased region" description="Polar residues" evidence="15">
    <location>
        <begin position="30"/>
        <end position="42"/>
    </location>
</feature>
<comment type="similarity">
    <text evidence="10 11 14">Belongs to the peptidase S16 family.</text>
</comment>
<dbReference type="HAMAP" id="MF_01973">
    <property type="entry name" value="lon_bact"/>
    <property type="match status" value="1"/>
</dbReference>
<evidence type="ECO:0000256" key="11">
    <source>
        <dbReference type="PIRNR" id="PIRNR001174"/>
    </source>
</evidence>
<dbReference type="InterPro" id="IPR003111">
    <property type="entry name" value="Lon_prtase_N"/>
</dbReference>
<dbReference type="SMART" id="SM00464">
    <property type="entry name" value="LON"/>
    <property type="match status" value="1"/>
</dbReference>
<dbReference type="InterPro" id="IPR004815">
    <property type="entry name" value="Lon_bac/euk-typ"/>
</dbReference>
<evidence type="ECO:0000259" key="16">
    <source>
        <dbReference type="PROSITE" id="PS51786"/>
    </source>
</evidence>
<keyword evidence="19" id="KW-1185">Reference proteome</keyword>
<proteinExistence type="evidence at transcript level"/>
<feature type="domain" description="Lon proteolytic" evidence="16">
    <location>
        <begin position="654"/>
        <end position="835"/>
    </location>
</feature>
<dbReference type="NCBIfam" id="TIGR00763">
    <property type="entry name" value="lon"/>
    <property type="match status" value="1"/>
</dbReference>
<dbReference type="PRINTS" id="PR00830">
    <property type="entry name" value="ENDOLAPTASE"/>
</dbReference>
<keyword evidence="7 10" id="KW-0067">ATP-binding</keyword>
<dbReference type="InterPro" id="IPR003959">
    <property type="entry name" value="ATPase_AAA_core"/>
</dbReference>
<feature type="binding site" evidence="10 13">
    <location>
        <begin position="419"/>
        <end position="426"/>
    </location>
    <ligand>
        <name>ATP</name>
        <dbReference type="ChEBI" id="CHEBI:30616"/>
    </ligand>
</feature>
<dbReference type="GO" id="GO:0004176">
    <property type="term" value="F:ATP-dependent peptidase activity"/>
    <property type="evidence" value="ECO:0007669"/>
    <property type="project" value="UniProtKB-UniRule"/>
</dbReference>
<dbReference type="Gene3D" id="2.30.130.40">
    <property type="entry name" value="LON domain-like"/>
    <property type="match status" value="1"/>
</dbReference>
<gene>
    <name evidence="10" type="primary">lon</name>
    <name evidence="18" type="ORF">E3202_02095</name>
</gene>
<name>A0A506UQY3_9PROT</name>
<sequence length="863" mass="94852">MTKDIKPARTRRKTKTAKDAAKDMAMTEQKIVTSSSGTQASADTEKTMKTTPELRGIPVGASVEETGDQAALPVLPLRNIVVFPHMIVPLFVGREKSVHALENMTPENREIVLVAQKDIAQDEPGVDDIYRTGTVANVLQLLKLPDGTVKVLVEGIRRVRLTDLRDNGTCFTTTVAELADTSEGTPASREALARSVLGRFEDYARLNKKIAPEILTSIGHLADDPSRLADTIASHLSLRIPEKQALLETTSVTARLESVFGYMEGEIEVLQVEKRIRGNVKKQMEKTQREYYLNEQMKAIQKELGDGEDGADDLVELGEKIETLKMPKEARDKARTELRKLKGMSPMSAESTVVRNYLDWLVGVPWNKRSRIQRSLEKAEAVLNADHYGLEKVKERILEYLAVQSRSRKLKGPILCLVGPPGVGKTSLARSIARATGRHYVRMSLGGMRDESEVRGHRRTYVGAMPGKIIQGMKKAEVSNPLFLLDEIEKVGSDWRGDPSSALLEVLDPEQNGTFSDHYLEVDYDLSDVMFITTANSLDMPQPLLDRMEIIQLSGYTEEEKVQIARRHLVAKQAANHNLRNGEWKVTDEALLELVRSYTREAGVRNLERMIARLARKAVREIVSGQTKKVIVTPENLEKYAGIPRFKHGMADQEDQIGTVTGLAWTQVGGEILTIETALVPGKGQIHQTGKLGEVMKESAAAAFSYVRAHASQLGIAAELLEKHDIHLHLPEGAVPKDGPSAGIGLTTALVSLLTQIPVRHDVAMTGEVTLRGRVLEIGGLKEKLLAALRAGITTVLIPKANEKDLVEIPDNVKQGLTIVPVSHVDEVLSLALTRPLEPALPGALLETTPAKARGVASQSLPH</sequence>
<comment type="catalytic activity">
    <reaction evidence="9 10 11 14">
        <text>Hydrolysis of proteins in presence of ATP.</text>
        <dbReference type="EC" id="3.4.21.53"/>
    </reaction>
</comment>
<dbReference type="GO" id="GO:0016887">
    <property type="term" value="F:ATP hydrolysis activity"/>
    <property type="evidence" value="ECO:0007669"/>
    <property type="project" value="UniProtKB-UniRule"/>
</dbReference>
<evidence type="ECO:0000256" key="8">
    <source>
        <dbReference type="ARBA" id="ARBA00023016"/>
    </source>
</evidence>
<dbReference type="GO" id="GO:0006515">
    <property type="term" value="P:protein quality control for misfolded or incompletely synthesized proteins"/>
    <property type="evidence" value="ECO:0007669"/>
    <property type="project" value="UniProtKB-UniRule"/>
</dbReference>
<dbReference type="NCBIfam" id="NF008053">
    <property type="entry name" value="PRK10787.1"/>
    <property type="match status" value="1"/>
</dbReference>
<dbReference type="Gene3D" id="1.10.8.60">
    <property type="match status" value="1"/>
</dbReference>
<feature type="active site" evidence="10 12">
    <location>
        <position position="741"/>
    </location>
</feature>
<keyword evidence="8 10" id="KW-0346">Stress response</keyword>
<organism evidence="18 19">
    <name type="scientific">Oecophyllibacter saccharovorans</name>
    <dbReference type="NCBI Taxonomy" id="2558360"/>
    <lineage>
        <taxon>Bacteria</taxon>
        <taxon>Pseudomonadati</taxon>
        <taxon>Pseudomonadota</taxon>
        <taxon>Alphaproteobacteria</taxon>
        <taxon>Acetobacterales</taxon>
        <taxon>Acetobacteraceae</taxon>
        <taxon>Oecophyllibacter</taxon>
    </lineage>
</organism>
<keyword evidence="5 10" id="KW-0378">Hydrolase</keyword>
<dbReference type="Gene3D" id="1.20.58.1480">
    <property type="match status" value="1"/>
</dbReference>
<evidence type="ECO:0000259" key="17">
    <source>
        <dbReference type="PROSITE" id="PS51787"/>
    </source>
</evidence>
<dbReference type="PANTHER" id="PTHR10046">
    <property type="entry name" value="ATP DEPENDENT LON PROTEASE FAMILY MEMBER"/>
    <property type="match status" value="1"/>
</dbReference>
<comment type="subunit">
    <text evidence="10 11">Homohexamer. Organized in a ring with a central cavity.</text>
</comment>
<dbReference type="InterPro" id="IPR015947">
    <property type="entry name" value="PUA-like_sf"/>
</dbReference>
<keyword evidence="2 10" id="KW-0963">Cytoplasm</keyword>
<dbReference type="SUPFAM" id="SSF52540">
    <property type="entry name" value="P-loop containing nucleoside triphosphate hydrolases"/>
    <property type="match status" value="1"/>
</dbReference>
<evidence type="ECO:0000256" key="13">
    <source>
        <dbReference type="PIRSR" id="PIRSR001174-2"/>
    </source>
</evidence>
<evidence type="ECO:0000256" key="4">
    <source>
        <dbReference type="ARBA" id="ARBA00022741"/>
    </source>
</evidence>
<evidence type="ECO:0000256" key="9">
    <source>
        <dbReference type="ARBA" id="ARBA00050665"/>
    </source>
</evidence>
<dbReference type="SUPFAM" id="SSF54211">
    <property type="entry name" value="Ribosomal protein S5 domain 2-like"/>
    <property type="match status" value="1"/>
</dbReference>
<dbReference type="InterPro" id="IPR027417">
    <property type="entry name" value="P-loop_NTPase"/>
</dbReference>
<dbReference type="InterPro" id="IPR008269">
    <property type="entry name" value="Lon_proteolytic"/>
</dbReference>
<dbReference type="Proteomes" id="UP000315037">
    <property type="component" value="Unassembled WGS sequence"/>
</dbReference>
<feature type="active site" evidence="10 12">
    <location>
        <position position="784"/>
    </location>
</feature>
<evidence type="ECO:0000256" key="15">
    <source>
        <dbReference type="SAM" id="MobiDB-lite"/>
    </source>
</evidence>
<evidence type="ECO:0000313" key="18">
    <source>
        <dbReference type="EMBL" id="TPW35758.1"/>
    </source>
</evidence>
<dbReference type="InterPro" id="IPR027065">
    <property type="entry name" value="Lon_Prtase"/>
</dbReference>
<comment type="caution">
    <text evidence="18">The sequence shown here is derived from an EMBL/GenBank/DDBJ whole genome shotgun (WGS) entry which is preliminary data.</text>
</comment>
<dbReference type="InterPro" id="IPR003593">
    <property type="entry name" value="AAA+_ATPase"/>
</dbReference>
<dbReference type="FunFam" id="3.30.230.10:FF:000010">
    <property type="entry name" value="Lon protease"/>
    <property type="match status" value="1"/>
</dbReference>
<comment type="induction">
    <text evidence="10">By heat shock.</text>
</comment>
<accession>A0A506UQY3</accession>
<keyword evidence="6 10" id="KW-0720">Serine protease</keyword>
<dbReference type="Gene3D" id="1.20.5.5270">
    <property type="match status" value="1"/>
</dbReference>
<comment type="subcellular location">
    <subcellularLocation>
        <location evidence="1 10 11">Cytoplasm</location>
    </subcellularLocation>
</comment>
<evidence type="ECO:0000256" key="10">
    <source>
        <dbReference type="HAMAP-Rule" id="MF_01973"/>
    </source>
</evidence>
<evidence type="ECO:0000256" key="1">
    <source>
        <dbReference type="ARBA" id="ARBA00004496"/>
    </source>
</evidence>
<dbReference type="PROSITE" id="PS51787">
    <property type="entry name" value="LON_N"/>
    <property type="match status" value="1"/>
</dbReference>
<dbReference type="EMBL" id="SORZ01000001">
    <property type="protein sequence ID" value="TPW35758.1"/>
    <property type="molecule type" value="Genomic_DNA"/>
</dbReference>
<dbReference type="EC" id="3.4.21.53" evidence="10 11"/>